<keyword evidence="1" id="KW-1133">Transmembrane helix</keyword>
<keyword evidence="1" id="KW-0812">Transmembrane</keyword>
<protein>
    <recommendedName>
        <fullName evidence="4">DUF4352 domain-containing protein</fullName>
    </recommendedName>
</protein>
<organism evidence="2 3">
    <name type="scientific">Winogradskyella echinorum</name>
    <dbReference type="NCBI Taxonomy" id="538189"/>
    <lineage>
        <taxon>Bacteria</taxon>
        <taxon>Pseudomonadati</taxon>
        <taxon>Bacteroidota</taxon>
        <taxon>Flavobacteriia</taxon>
        <taxon>Flavobacteriales</taxon>
        <taxon>Flavobacteriaceae</taxon>
        <taxon>Winogradskyella</taxon>
    </lineage>
</organism>
<keyword evidence="1" id="KW-0472">Membrane</keyword>
<dbReference type="RefSeq" id="WP_186844524.1">
    <property type="nucleotide sequence ID" value="NZ_JACOME010000001.1"/>
</dbReference>
<evidence type="ECO:0000256" key="1">
    <source>
        <dbReference type="SAM" id="Phobius"/>
    </source>
</evidence>
<proteinExistence type="predicted"/>
<dbReference type="EMBL" id="JACOME010000001">
    <property type="protein sequence ID" value="MBC3845413.1"/>
    <property type="molecule type" value="Genomic_DNA"/>
</dbReference>
<name>A0ABR6XY50_9FLAO</name>
<accession>A0ABR6XY50</accession>
<evidence type="ECO:0000313" key="2">
    <source>
        <dbReference type="EMBL" id="MBC3845413.1"/>
    </source>
</evidence>
<gene>
    <name evidence="2" type="ORF">H6H04_03390</name>
</gene>
<evidence type="ECO:0000313" key="3">
    <source>
        <dbReference type="Proteomes" id="UP000607435"/>
    </source>
</evidence>
<evidence type="ECO:0008006" key="4">
    <source>
        <dbReference type="Google" id="ProtNLM"/>
    </source>
</evidence>
<comment type="caution">
    <text evidence="2">The sequence shown here is derived from an EMBL/GenBank/DDBJ whole genome shotgun (WGS) entry which is preliminary data.</text>
</comment>
<feature type="transmembrane region" description="Helical" evidence="1">
    <location>
        <begin position="21"/>
        <end position="42"/>
    </location>
</feature>
<reference evidence="2 3" key="1">
    <citation type="submission" date="2020-08" db="EMBL/GenBank/DDBJ databases">
        <title>Winogradskyella ouciana sp. nov., isolated from the hadal seawater of the Mariana Trench.</title>
        <authorList>
            <person name="He X."/>
        </authorList>
    </citation>
    <scope>NUCLEOTIDE SEQUENCE [LARGE SCALE GENOMIC DNA]</scope>
    <source>
        <strain evidence="2 3">KCTC 22026</strain>
    </source>
</reference>
<keyword evidence="3" id="KW-1185">Reference proteome</keyword>
<sequence>MKKKKSKEKKSKRTNKRNWPLIISIFAFIVSFGQLIFTYPVVLKQFEKVELKAVEFDIEKPIDDNYVRTSFMIINTGANTAKNVELHLRVLKNDKILFVPEVFNLAKDDTKDGIARNLIFKCEDIVPGEKVRFFIHSDFSEYLETNSLDTLYFNKPVTRPELSYGPYITILKHSLGKVLFERPTDLTLYELK</sequence>
<dbReference type="Proteomes" id="UP000607435">
    <property type="component" value="Unassembled WGS sequence"/>
</dbReference>